<name>A0A1E3P309_WICAA</name>
<feature type="domain" description="DUF7082" evidence="1">
    <location>
        <begin position="2"/>
        <end position="140"/>
    </location>
</feature>
<dbReference type="PANTHER" id="PTHR39463:SF1">
    <property type="entry name" value="MEDUSA"/>
    <property type="match status" value="1"/>
</dbReference>
<dbReference type="Proteomes" id="UP000094112">
    <property type="component" value="Unassembled WGS sequence"/>
</dbReference>
<dbReference type="RefSeq" id="XP_019038847.1">
    <property type="nucleotide sequence ID" value="XM_019181768.1"/>
</dbReference>
<feature type="non-terminal residue" evidence="2">
    <location>
        <position position="143"/>
    </location>
</feature>
<proteinExistence type="predicted"/>
<organism evidence="2 3">
    <name type="scientific">Wickerhamomyces anomalus (strain ATCC 58044 / CBS 1984 / NCYC 433 / NRRL Y-366-8)</name>
    <name type="common">Yeast</name>
    <name type="synonym">Hansenula anomala</name>
    <dbReference type="NCBI Taxonomy" id="683960"/>
    <lineage>
        <taxon>Eukaryota</taxon>
        <taxon>Fungi</taxon>
        <taxon>Dikarya</taxon>
        <taxon>Ascomycota</taxon>
        <taxon>Saccharomycotina</taxon>
        <taxon>Saccharomycetes</taxon>
        <taxon>Phaffomycetales</taxon>
        <taxon>Wickerhamomycetaceae</taxon>
        <taxon>Wickerhamomyces</taxon>
    </lineage>
</organism>
<dbReference type="GeneID" id="30199014"/>
<dbReference type="AlphaFoldDB" id="A0A1E3P309"/>
<protein>
    <recommendedName>
        <fullName evidence="1">DUF7082 domain-containing protein</fullName>
    </recommendedName>
</protein>
<keyword evidence="3" id="KW-1185">Reference proteome</keyword>
<reference evidence="2 3" key="1">
    <citation type="journal article" date="2016" name="Proc. Natl. Acad. Sci. U.S.A.">
        <title>Comparative genomics of biotechnologically important yeasts.</title>
        <authorList>
            <person name="Riley R."/>
            <person name="Haridas S."/>
            <person name="Wolfe K.H."/>
            <person name="Lopes M.R."/>
            <person name="Hittinger C.T."/>
            <person name="Goeker M."/>
            <person name="Salamov A.A."/>
            <person name="Wisecaver J.H."/>
            <person name="Long T.M."/>
            <person name="Calvey C.H."/>
            <person name="Aerts A.L."/>
            <person name="Barry K.W."/>
            <person name="Choi C."/>
            <person name="Clum A."/>
            <person name="Coughlan A.Y."/>
            <person name="Deshpande S."/>
            <person name="Douglass A.P."/>
            <person name="Hanson S.J."/>
            <person name="Klenk H.-P."/>
            <person name="LaButti K.M."/>
            <person name="Lapidus A."/>
            <person name="Lindquist E.A."/>
            <person name="Lipzen A.M."/>
            <person name="Meier-Kolthoff J.P."/>
            <person name="Ohm R.A."/>
            <person name="Otillar R.P."/>
            <person name="Pangilinan J.L."/>
            <person name="Peng Y."/>
            <person name="Rokas A."/>
            <person name="Rosa C.A."/>
            <person name="Scheuner C."/>
            <person name="Sibirny A.A."/>
            <person name="Slot J.C."/>
            <person name="Stielow J.B."/>
            <person name="Sun H."/>
            <person name="Kurtzman C.P."/>
            <person name="Blackwell M."/>
            <person name="Grigoriev I.V."/>
            <person name="Jeffries T.W."/>
        </authorList>
    </citation>
    <scope>NUCLEOTIDE SEQUENCE [LARGE SCALE GENOMIC DNA]</scope>
    <source>
        <strain evidence="3">ATCC 58044 / CBS 1984 / NCYC 433 / NRRL Y-366-8</strain>
    </source>
</reference>
<dbReference type="EMBL" id="KV454210">
    <property type="protein sequence ID" value="ODQ59640.1"/>
    <property type="molecule type" value="Genomic_DNA"/>
</dbReference>
<dbReference type="OrthoDB" id="1751210at2759"/>
<accession>A0A1E3P309</accession>
<dbReference type="GO" id="GO:0005634">
    <property type="term" value="C:nucleus"/>
    <property type="evidence" value="ECO:0007669"/>
    <property type="project" value="TreeGrafter"/>
</dbReference>
<gene>
    <name evidence="2" type="ORF">WICANDRAFT_30827</name>
</gene>
<dbReference type="PANTHER" id="PTHR39463">
    <property type="entry name" value="MEDUSA"/>
    <property type="match status" value="1"/>
</dbReference>
<evidence type="ECO:0000259" key="1">
    <source>
        <dbReference type="Pfam" id="PF23305"/>
    </source>
</evidence>
<dbReference type="InterPro" id="IPR055509">
    <property type="entry name" value="DUF7082"/>
</dbReference>
<dbReference type="Pfam" id="PF23305">
    <property type="entry name" value="DUF7082"/>
    <property type="match status" value="1"/>
</dbReference>
<dbReference type="STRING" id="683960.A0A1E3P309"/>
<sequence>MNWTSTEIENSRRLVLVTFRQNFNHLTLNFKPIDQNDYIPGTPVISCIYWAEANKFYVTSVDLITLLEYLVNAKFPVEEKNRIRRNLQSLKPLTISKSNPKFYQFFQLIMNFQNPKPRHIEKDVKVLLWSSLKDSLQKVLSKY</sequence>
<evidence type="ECO:0000313" key="3">
    <source>
        <dbReference type="Proteomes" id="UP000094112"/>
    </source>
</evidence>
<evidence type="ECO:0000313" key="2">
    <source>
        <dbReference type="EMBL" id="ODQ59640.1"/>
    </source>
</evidence>